<dbReference type="InterPro" id="IPR038499">
    <property type="entry name" value="BRO1_sf"/>
</dbReference>
<dbReference type="EMBL" id="JADGJD010000687">
    <property type="protein sequence ID" value="KAJ3049157.1"/>
    <property type="molecule type" value="Genomic_DNA"/>
</dbReference>
<accession>A0AAD5S8E0</accession>
<dbReference type="AlphaFoldDB" id="A0AAD5S8E0"/>
<reference evidence="1" key="1">
    <citation type="submission" date="2020-05" db="EMBL/GenBank/DDBJ databases">
        <title>Phylogenomic resolution of chytrid fungi.</title>
        <authorList>
            <person name="Stajich J.E."/>
            <person name="Amses K."/>
            <person name="Simmons R."/>
            <person name="Seto K."/>
            <person name="Myers J."/>
            <person name="Bonds A."/>
            <person name="Quandt C.A."/>
            <person name="Barry K."/>
            <person name="Liu P."/>
            <person name="Grigoriev I."/>
            <person name="Longcore J.E."/>
            <person name="James T.Y."/>
        </authorList>
    </citation>
    <scope>NUCLEOTIDE SEQUENCE</scope>
    <source>
        <strain evidence="1">JEL0318</strain>
    </source>
</reference>
<organism evidence="1 2">
    <name type="scientific">Rhizophlyctis rosea</name>
    <dbReference type="NCBI Taxonomy" id="64517"/>
    <lineage>
        <taxon>Eukaryota</taxon>
        <taxon>Fungi</taxon>
        <taxon>Fungi incertae sedis</taxon>
        <taxon>Chytridiomycota</taxon>
        <taxon>Chytridiomycota incertae sedis</taxon>
        <taxon>Chytridiomycetes</taxon>
        <taxon>Rhizophlyctidales</taxon>
        <taxon>Rhizophlyctidaceae</taxon>
        <taxon>Rhizophlyctis</taxon>
    </lineage>
</organism>
<dbReference type="Proteomes" id="UP001212841">
    <property type="component" value="Unassembled WGS sequence"/>
</dbReference>
<sequence length="139" mass="15430">ENHLKSLEVDYKDFAKEFLAYVRDMRVGIVGAQVRVFVGEGKIGEGQNGDAVGWLEDAKSRLADVAKNSECTALRELAGRELAYVEGILDKYRKLNDMVTLQPVPTAGQVAKLFLAEPKVMMELKPFVVPALAFDRNDD</sequence>
<dbReference type="Gene3D" id="1.25.40.280">
    <property type="entry name" value="alix/aip1 like domains"/>
    <property type="match status" value="1"/>
</dbReference>
<protein>
    <submittedName>
        <fullName evidence="1">Uncharacterized protein</fullName>
    </submittedName>
</protein>
<keyword evidence="2" id="KW-1185">Reference proteome</keyword>
<comment type="caution">
    <text evidence="1">The sequence shown here is derived from an EMBL/GenBank/DDBJ whole genome shotgun (WGS) entry which is preliminary data.</text>
</comment>
<feature type="non-terminal residue" evidence="1">
    <location>
        <position position="139"/>
    </location>
</feature>
<proteinExistence type="predicted"/>
<evidence type="ECO:0000313" key="2">
    <source>
        <dbReference type="Proteomes" id="UP001212841"/>
    </source>
</evidence>
<name>A0AAD5S8E0_9FUNG</name>
<evidence type="ECO:0000313" key="1">
    <source>
        <dbReference type="EMBL" id="KAJ3049157.1"/>
    </source>
</evidence>
<gene>
    <name evidence="1" type="ORF">HK097_009822</name>
</gene>